<dbReference type="EMBL" id="JAMQGO010000005">
    <property type="protein sequence ID" value="MCM2562314.1"/>
    <property type="molecule type" value="Genomic_DNA"/>
</dbReference>
<gene>
    <name evidence="1" type="ORF">M8744_09160</name>
</gene>
<sequence>MKTPLSDRLAAAAFVLSLVVLSVVYGAVASVRGWFPAPQIALAHDTIVDLALFWRNDLGLAPTRHLVPAADNDPDRGYHPTPGAEPTPGFVLVTTLGDDRTNSSHLVQMFDDEGQEVHRWPVRYESFDDKMSPRNVVMHGMEVFEDGSLAVTFDVGNAIARIDACGEPMWVENGNYHHSIARDGEGALVTWRDEAIVRLNEETGEELSVLDIRRDVIPAAKGEQRGYLELRTVTLEEVGDRMVYVEDPFHPNDAEPLTAQMADAFPMFAPGDILFSLREINLVAVVDPGTGRLKWWHHGPWIRQHDPDFQPDGTITVYDNGTGTGRSLIRRVDPSDDTMSVVFEGNDKVPFYSWRRGKHQILPDGNLLLTEAERGRVLEVDTEGQLVWERHLPWDDDRNLVVTEARHVPETYFEGGLPDCRARDAGPEGDGDY</sequence>
<evidence type="ECO:0000313" key="1">
    <source>
        <dbReference type="EMBL" id="MCM2562314.1"/>
    </source>
</evidence>
<reference evidence="1" key="1">
    <citation type="submission" date="2022-06" db="EMBL/GenBank/DDBJ databases">
        <title>Lutimaribacter sp. EGI FJ00013, a novel bacterium isolated from a salt lake sediment enrichment.</title>
        <authorList>
            <person name="Gao L."/>
            <person name="Fang B.-Z."/>
            <person name="Li W.-J."/>
        </authorList>
    </citation>
    <scope>NUCLEOTIDE SEQUENCE</scope>
    <source>
        <strain evidence="1">EGI FJ00013</strain>
    </source>
</reference>
<accession>A0ACC5ZXP0</accession>
<organism evidence="1 2">
    <name type="scientific">Lutimaribacter degradans</name>
    <dbReference type="NCBI Taxonomy" id="2945989"/>
    <lineage>
        <taxon>Bacteria</taxon>
        <taxon>Pseudomonadati</taxon>
        <taxon>Pseudomonadota</taxon>
        <taxon>Alphaproteobacteria</taxon>
        <taxon>Rhodobacterales</taxon>
        <taxon>Roseobacteraceae</taxon>
        <taxon>Lutimaribacter</taxon>
    </lineage>
</organism>
<dbReference type="Proteomes" id="UP001203036">
    <property type="component" value="Unassembled WGS sequence"/>
</dbReference>
<name>A0ACC5ZXP0_9RHOB</name>
<keyword evidence="2" id="KW-1185">Reference proteome</keyword>
<evidence type="ECO:0000313" key="2">
    <source>
        <dbReference type="Proteomes" id="UP001203036"/>
    </source>
</evidence>
<proteinExistence type="predicted"/>
<protein>
    <submittedName>
        <fullName evidence="1">Arylsulfotransferase family protein</fullName>
    </submittedName>
</protein>
<comment type="caution">
    <text evidence="1">The sequence shown here is derived from an EMBL/GenBank/DDBJ whole genome shotgun (WGS) entry which is preliminary data.</text>
</comment>